<protein>
    <submittedName>
        <fullName evidence="2">Uncharacterized protein</fullName>
    </submittedName>
</protein>
<organism evidence="2 3">
    <name type="scientific">Kaistia nematophila</name>
    <dbReference type="NCBI Taxonomy" id="2994654"/>
    <lineage>
        <taxon>Bacteria</taxon>
        <taxon>Pseudomonadati</taxon>
        <taxon>Pseudomonadota</taxon>
        <taxon>Alphaproteobacteria</taxon>
        <taxon>Hyphomicrobiales</taxon>
        <taxon>Kaistiaceae</taxon>
        <taxon>Kaistia</taxon>
    </lineage>
</organism>
<keyword evidence="1" id="KW-1133">Transmembrane helix</keyword>
<keyword evidence="1" id="KW-0472">Membrane</keyword>
<evidence type="ECO:0000256" key="1">
    <source>
        <dbReference type="SAM" id="Phobius"/>
    </source>
</evidence>
<keyword evidence="3" id="KW-1185">Reference proteome</keyword>
<dbReference type="Proteomes" id="UP001144805">
    <property type="component" value="Unassembled WGS sequence"/>
</dbReference>
<gene>
    <name evidence="2" type="ORF">OSH07_24130</name>
</gene>
<evidence type="ECO:0000313" key="3">
    <source>
        <dbReference type="Proteomes" id="UP001144805"/>
    </source>
</evidence>
<accession>A0A9X3INU2</accession>
<name>A0A9X3INU2_9HYPH</name>
<reference evidence="2" key="1">
    <citation type="submission" date="2022-11" db="EMBL/GenBank/DDBJ databases">
        <title>Biodiversity and phylogenetic relationships of bacteria.</title>
        <authorList>
            <person name="Machado R.A.R."/>
            <person name="Bhat A."/>
            <person name="Loulou A."/>
            <person name="Kallel S."/>
        </authorList>
    </citation>
    <scope>NUCLEOTIDE SEQUENCE</scope>
    <source>
        <strain evidence="2">K-TC2</strain>
    </source>
</reference>
<evidence type="ECO:0000313" key="2">
    <source>
        <dbReference type="EMBL" id="MCX5572312.1"/>
    </source>
</evidence>
<comment type="caution">
    <text evidence="2">The sequence shown here is derived from an EMBL/GenBank/DDBJ whole genome shotgun (WGS) entry which is preliminary data.</text>
</comment>
<dbReference type="RefSeq" id="WP_266341275.1">
    <property type="nucleotide sequence ID" value="NZ_JAPKNK010000018.1"/>
</dbReference>
<sequence>MVRPYRDRAGLFERRFTVDGLTFNFEAAPGAAVVFYIVGGGTRKRRYNPHFWLDFQDVVSVEDGDYFRSALPVFKAARALLLEWAFRDRPYLFRIEASTDRKEPIYRWMAHRLAKRLYGQYSMIEEHETFFFYRNHSFGADLS</sequence>
<dbReference type="AlphaFoldDB" id="A0A9X3INU2"/>
<proteinExistence type="predicted"/>
<dbReference type="EMBL" id="JAPKNK010000018">
    <property type="protein sequence ID" value="MCX5572312.1"/>
    <property type="molecule type" value="Genomic_DNA"/>
</dbReference>
<feature type="transmembrane region" description="Helical" evidence="1">
    <location>
        <begin position="20"/>
        <end position="38"/>
    </location>
</feature>
<keyword evidence="1" id="KW-0812">Transmembrane</keyword>